<feature type="domain" description="EAL" evidence="1">
    <location>
        <begin position="232"/>
        <end position="485"/>
    </location>
</feature>
<dbReference type="InterPro" id="IPR043128">
    <property type="entry name" value="Rev_trsase/Diguanyl_cyclase"/>
</dbReference>
<dbReference type="Pfam" id="PF00990">
    <property type="entry name" value="GGDEF"/>
    <property type="match status" value="1"/>
</dbReference>
<dbReference type="SMART" id="SM00052">
    <property type="entry name" value="EAL"/>
    <property type="match status" value="1"/>
</dbReference>
<dbReference type="PANTHER" id="PTHR33121">
    <property type="entry name" value="CYCLIC DI-GMP PHOSPHODIESTERASE PDEF"/>
    <property type="match status" value="1"/>
</dbReference>
<dbReference type="InterPro" id="IPR029787">
    <property type="entry name" value="Nucleotide_cyclase"/>
</dbReference>
<accession>A0A931J1Q4</accession>
<dbReference type="PROSITE" id="PS50887">
    <property type="entry name" value="GGDEF"/>
    <property type="match status" value="1"/>
</dbReference>
<reference evidence="3" key="1">
    <citation type="submission" date="2020-12" db="EMBL/GenBank/DDBJ databases">
        <title>The genome sequence of Inhella sp. 1Y17.</title>
        <authorList>
            <person name="Liu Y."/>
        </authorList>
    </citation>
    <scope>NUCLEOTIDE SEQUENCE</scope>
    <source>
        <strain evidence="3">1Y17</strain>
    </source>
</reference>
<dbReference type="Gene3D" id="3.30.70.270">
    <property type="match status" value="1"/>
</dbReference>
<dbReference type="Gene3D" id="3.20.20.450">
    <property type="entry name" value="EAL domain"/>
    <property type="match status" value="1"/>
</dbReference>
<sequence length="531" mass="57714">MAEAPDSENLDLSARRLSARRTDSLLALGEALLHPADPQAASPQQTLAAMAELMHAATHDQLTGLPTRGVLLNRLTAALAQPRDGRGQVAVLFIDVDNFKLVNDSLGHEAGDQLLCEMCRRISRCVEAGSTGCGTVSRFGGDELVVLLPDTEVAAVTQLSHCVLAAMAEPMRLDGREVVSTVSIGVALCRPGSQPAEQLLRDADTALYAAKSRGRNRMERFNEELHARVLRRLRIESDLRIALREAQLHVHYQPQVSLVTGRVVGVEALARWQHPELGAMSPAEFIPIAEECRLVDELGWQVLRSACHQLAAWRVLEPTLSMTVNLSPRQLDNPAFVTELQHLLAQTGTEPTALCLELTESALMRRNSDVVEILTQVRQLGVYVAMDDFGTEHSSLSRLRELPVEVLKIDRAFIDGLPDETGDLAIVSSILSLAYAMGKHVIAEGVETVEQALALCDMGCPVAQGYLFARPLAAGEIPALLGQPLWQAPSGWKARLQPAAGSRTRRAHRAFIDEFLFHIGAPMGGRTGAAR</sequence>
<dbReference type="CDD" id="cd01948">
    <property type="entry name" value="EAL"/>
    <property type="match status" value="1"/>
</dbReference>
<evidence type="ECO:0000259" key="1">
    <source>
        <dbReference type="PROSITE" id="PS50883"/>
    </source>
</evidence>
<comment type="caution">
    <text evidence="3">The sequence shown here is derived from an EMBL/GenBank/DDBJ whole genome shotgun (WGS) entry which is preliminary data.</text>
</comment>
<dbReference type="InterPro" id="IPR001633">
    <property type="entry name" value="EAL_dom"/>
</dbReference>
<dbReference type="PROSITE" id="PS50883">
    <property type="entry name" value="EAL"/>
    <property type="match status" value="1"/>
</dbReference>
<dbReference type="SMART" id="SM00267">
    <property type="entry name" value="GGDEF"/>
    <property type="match status" value="1"/>
</dbReference>
<dbReference type="InterPro" id="IPR000160">
    <property type="entry name" value="GGDEF_dom"/>
</dbReference>
<dbReference type="Proteomes" id="UP000613266">
    <property type="component" value="Unassembled WGS sequence"/>
</dbReference>
<dbReference type="Pfam" id="PF00563">
    <property type="entry name" value="EAL"/>
    <property type="match status" value="1"/>
</dbReference>
<feature type="domain" description="GGDEF" evidence="2">
    <location>
        <begin position="87"/>
        <end position="223"/>
    </location>
</feature>
<keyword evidence="4" id="KW-1185">Reference proteome</keyword>
<dbReference type="InterPro" id="IPR035919">
    <property type="entry name" value="EAL_sf"/>
</dbReference>
<dbReference type="NCBIfam" id="TIGR00254">
    <property type="entry name" value="GGDEF"/>
    <property type="match status" value="1"/>
</dbReference>
<dbReference type="SUPFAM" id="SSF55073">
    <property type="entry name" value="Nucleotide cyclase"/>
    <property type="match status" value="1"/>
</dbReference>
<dbReference type="EMBL" id="JAEDAK010000005">
    <property type="protein sequence ID" value="MBH9577103.1"/>
    <property type="molecule type" value="Genomic_DNA"/>
</dbReference>
<dbReference type="SUPFAM" id="SSF141868">
    <property type="entry name" value="EAL domain-like"/>
    <property type="match status" value="1"/>
</dbReference>
<evidence type="ECO:0000313" key="4">
    <source>
        <dbReference type="Proteomes" id="UP000613266"/>
    </source>
</evidence>
<gene>
    <name evidence="3" type="ORF">I7X39_09305</name>
</gene>
<proteinExistence type="predicted"/>
<name>A0A931J1Q4_9BURK</name>
<dbReference type="InterPro" id="IPR050706">
    <property type="entry name" value="Cyclic-di-GMP_PDE-like"/>
</dbReference>
<evidence type="ECO:0000259" key="2">
    <source>
        <dbReference type="PROSITE" id="PS50887"/>
    </source>
</evidence>
<dbReference type="RefSeq" id="WP_198110877.1">
    <property type="nucleotide sequence ID" value="NZ_JAEDAK010000005.1"/>
</dbReference>
<protein>
    <submittedName>
        <fullName evidence="3">EAL domain-containing protein</fullName>
    </submittedName>
</protein>
<dbReference type="GO" id="GO:0071111">
    <property type="term" value="F:cyclic-guanylate-specific phosphodiesterase activity"/>
    <property type="evidence" value="ECO:0007669"/>
    <property type="project" value="InterPro"/>
</dbReference>
<dbReference type="CDD" id="cd01949">
    <property type="entry name" value="GGDEF"/>
    <property type="match status" value="1"/>
</dbReference>
<dbReference type="AlphaFoldDB" id="A0A931J1Q4"/>
<dbReference type="PANTHER" id="PTHR33121:SF70">
    <property type="entry name" value="SIGNALING PROTEIN YKOW"/>
    <property type="match status" value="1"/>
</dbReference>
<evidence type="ECO:0000313" key="3">
    <source>
        <dbReference type="EMBL" id="MBH9577103.1"/>
    </source>
</evidence>
<organism evidence="3 4">
    <name type="scientific">Inhella proteolytica</name>
    <dbReference type="NCBI Taxonomy" id="2795029"/>
    <lineage>
        <taxon>Bacteria</taxon>
        <taxon>Pseudomonadati</taxon>
        <taxon>Pseudomonadota</taxon>
        <taxon>Betaproteobacteria</taxon>
        <taxon>Burkholderiales</taxon>
        <taxon>Sphaerotilaceae</taxon>
        <taxon>Inhella</taxon>
    </lineage>
</organism>